<comment type="caution">
    <text evidence="1">The sequence shown here is derived from an EMBL/GenBank/DDBJ whole genome shotgun (WGS) entry which is preliminary data.</text>
</comment>
<dbReference type="EMBL" id="CM046107">
    <property type="protein sequence ID" value="KAI8432411.1"/>
    <property type="molecule type" value="Genomic_DNA"/>
</dbReference>
<organism evidence="1 2">
    <name type="scientific">Choristoneura fumiferana</name>
    <name type="common">Spruce budworm moth</name>
    <name type="synonym">Archips fumiferana</name>
    <dbReference type="NCBI Taxonomy" id="7141"/>
    <lineage>
        <taxon>Eukaryota</taxon>
        <taxon>Metazoa</taxon>
        <taxon>Ecdysozoa</taxon>
        <taxon>Arthropoda</taxon>
        <taxon>Hexapoda</taxon>
        <taxon>Insecta</taxon>
        <taxon>Pterygota</taxon>
        <taxon>Neoptera</taxon>
        <taxon>Endopterygota</taxon>
        <taxon>Lepidoptera</taxon>
        <taxon>Glossata</taxon>
        <taxon>Ditrysia</taxon>
        <taxon>Tortricoidea</taxon>
        <taxon>Tortricidae</taxon>
        <taxon>Tortricinae</taxon>
        <taxon>Choristoneura</taxon>
    </lineage>
</organism>
<sequence>MSYPHQVTQLFGKKRKKPRKKNPNLSAAIRPAITVVQNTYNLKEKFSNFTAKYIAPHHDEPEDLTDDLAPKVSAPSVATKQPVARSSQPSSAGTDNKLSFKFQKTKPKTPDWTKFQNSFQEQCSPDLDPEETQGENEQKPQNKLDQQTKNTEVNTGKSQEISQSQSDVLASLPPSVMKVVQEKLKQLPTPKTPIIMPKEVDPPVEKPVQQPKKVTTTSLKPIEVRFERNKIFKTDHNRYTFPNQSAIMTHFDYPKGIPKSFLLSHEKEMQEMEMAKAKLHVPPNPNTPMPATKPGTSDVSETKVLAALELPSWILPTQALVDETPAQQSMQNDLGANTGANTPTLAQNETIPDRPYSPSDVYAETVGKAEEESRDGSESPDIQQPGEKRLSAFKRLGPLNITKPKKPKLTINLMINKEQAIREVVNEGAESYRYVPIHLRSDVLKSEDEIVKKYLPFWPWKKNVTLRKTVSARYSKSVMILEQEQMETGYEKDSCFIQVLVKGYPTTWTKEDVMDAVLECVKGKSFIPCFVEDGVPLTFKGDFLPMKSNYCPEAAVGVVEKFLETFFPLLEAPYDDRAAIEDLYDKDAVLTVTFRNKLRDWETIRGAPSIGSLINKWPAIQHDQYTITVDVLHHDDSTTILRIGGILKLTAESLAEDEHHLTFTRNIVLHTKNGSEYKIHHEMLYWDVP</sequence>
<evidence type="ECO:0000313" key="2">
    <source>
        <dbReference type="Proteomes" id="UP001064048"/>
    </source>
</evidence>
<keyword evidence="2" id="KW-1185">Reference proteome</keyword>
<name>A0ACC0K7M8_CHOFU</name>
<reference evidence="1 2" key="1">
    <citation type="journal article" date="2022" name="Genome Biol. Evol.">
        <title>The Spruce Budworm Genome: Reconstructing the Evolutionary History of Antifreeze Proteins.</title>
        <authorList>
            <person name="Beliveau C."/>
            <person name="Gagne P."/>
            <person name="Picq S."/>
            <person name="Vernygora O."/>
            <person name="Keeling C.I."/>
            <person name="Pinkney K."/>
            <person name="Doucet D."/>
            <person name="Wen F."/>
            <person name="Johnston J.S."/>
            <person name="Maaroufi H."/>
            <person name="Boyle B."/>
            <person name="Laroche J."/>
            <person name="Dewar K."/>
            <person name="Juretic N."/>
            <person name="Blackburn G."/>
            <person name="Nisole A."/>
            <person name="Brunet B."/>
            <person name="Brandao M."/>
            <person name="Lumley L."/>
            <person name="Duan J."/>
            <person name="Quan G."/>
            <person name="Lucarotti C.J."/>
            <person name="Roe A.D."/>
            <person name="Sperling F.A.H."/>
            <person name="Levesque R.C."/>
            <person name="Cusson M."/>
        </authorList>
    </citation>
    <scope>NUCLEOTIDE SEQUENCE [LARGE SCALE GENOMIC DNA]</scope>
    <source>
        <strain evidence="1">Glfc:IPQL:Cfum</strain>
    </source>
</reference>
<dbReference type="Proteomes" id="UP001064048">
    <property type="component" value="Chromosome 7"/>
</dbReference>
<evidence type="ECO:0000313" key="1">
    <source>
        <dbReference type="EMBL" id="KAI8432411.1"/>
    </source>
</evidence>
<proteinExistence type="predicted"/>
<gene>
    <name evidence="1" type="ORF">MSG28_004807</name>
</gene>
<protein>
    <submittedName>
        <fullName evidence="1">Uncharacterized protein</fullName>
    </submittedName>
</protein>
<accession>A0ACC0K7M8</accession>